<dbReference type="GO" id="GO:0042744">
    <property type="term" value="P:hydrogen peroxide catabolic process"/>
    <property type="evidence" value="ECO:0007669"/>
    <property type="project" value="UniProtKB-KW"/>
</dbReference>
<dbReference type="Proteomes" id="UP000825935">
    <property type="component" value="Chromosome 29"/>
</dbReference>
<evidence type="ECO:0000256" key="11">
    <source>
        <dbReference type="PIRSR" id="PIRSR600823-3"/>
    </source>
</evidence>
<feature type="binding site" evidence="11">
    <location>
        <position position="77"/>
    </location>
    <ligand>
        <name>Ca(2+)</name>
        <dbReference type="ChEBI" id="CHEBI:29108"/>
        <label>1</label>
    </ligand>
</feature>
<dbReference type="EC" id="1.11.1.7" evidence="14"/>
<feature type="disulfide bond" evidence="13">
    <location>
        <begin position="122"/>
        <end position="315"/>
    </location>
</feature>
<evidence type="ECO:0000256" key="8">
    <source>
        <dbReference type="ARBA" id="ARBA00023157"/>
    </source>
</evidence>
<dbReference type="Gene3D" id="1.10.520.10">
    <property type="match status" value="1"/>
</dbReference>
<evidence type="ECO:0000256" key="2">
    <source>
        <dbReference type="ARBA" id="ARBA00006873"/>
    </source>
</evidence>
<feature type="site" description="Transition state stabilizer" evidence="12">
    <location>
        <position position="63"/>
    </location>
</feature>
<dbReference type="GO" id="GO:0005576">
    <property type="term" value="C:extracellular region"/>
    <property type="evidence" value="ECO:0007669"/>
    <property type="project" value="UniProtKB-SubCell"/>
</dbReference>
<feature type="binding site" evidence="11">
    <location>
        <position position="75"/>
    </location>
    <ligand>
        <name>Ca(2+)</name>
        <dbReference type="ChEBI" id="CHEBI:29108"/>
        <label>1</label>
    </ligand>
</feature>
<keyword evidence="14" id="KW-0376">Hydrogen peroxide</keyword>
<reference evidence="16" key="1">
    <citation type="submission" date="2021-08" db="EMBL/GenBank/DDBJ databases">
        <title>WGS assembly of Ceratopteris richardii.</title>
        <authorList>
            <person name="Marchant D.B."/>
            <person name="Chen G."/>
            <person name="Jenkins J."/>
            <person name="Shu S."/>
            <person name="Leebens-Mack J."/>
            <person name="Grimwood J."/>
            <person name="Schmutz J."/>
            <person name="Soltis P."/>
            <person name="Soltis D."/>
            <person name="Chen Z.-H."/>
        </authorList>
    </citation>
    <scope>NUCLEOTIDE SEQUENCE</scope>
    <source>
        <strain evidence="16">Whitten #5841</strain>
        <tissue evidence="16">Leaf</tissue>
    </source>
</reference>
<keyword evidence="8 13" id="KW-1015">Disulfide bond</keyword>
<keyword evidence="11 14" id="KW-0106">Calcium</keyword>
<evidence type="ECO:0000256" key="1">
    <source>
        <dbReference type="ARBA" id="ARBA00000189"/>
    </source>
</evidence>
<dbReference type="PRINTS" id="PR00458">
    <property type="entry name" value="PEROXIDASE"/>
</dbReference>
<dbReference type="AlphaFoldDB" id="A0A8T2R7C8"/>
<feature type="binding site" evidence="11">
    <location>
        <position position="247"/>
    </location>
    <ligand>
        <name>Ca(2+)</name>
        <dbReference type="ChEBI" id="CHEBI:29108"/>
        <label>2</label>
    </ligand>
</feature>
<feature type="disulfide bond" evidence="13">
    <location>
        <begin position="36"/>
        <end position="116"/>
    </location>
</feature>
<gene>
    <name evidence="16" type="ORF">KP509_29G028900</name>
</gene>
<feature type="binding site" evidence="11">
    <location>
        <position position="89"/>
    </location>
    <ligand>
        <name>Ca(2+)</name>
        <dbReference type="ChEBI" id="CHEBI:29108"/>
        <label>1</label>
    </ligand>
</feature>
<keyword evidence="17" id="KW-1185">Reference proteome</keyword>
<keyword evidence="5 11" id="KW-0479">Metal-binding</keyword>
<evidence type="ECO:0000256" key="6">
    <source>
        <dbReference type="ARBA" id="ARBA00023002"/>
    </source>
</evidence>
<feature type="signal peptide" evidence="14">
    <location>
        <begin position="1"/>
        <end position="22"/>
    </location>
</feature>
<feature type="binding site" description="axial binding residue" evidence="11">
    <location>
        <position position="194"/>
    </location>
    <ligand>
        <name>heme b</name>
        <dbReference type="ChEBI" id="CHEBI:60344"/>
    </ligand>
    <ligandPart>
        <name>Fe</name>
        <dbReference type="ChEBI" id="CHEBI:18248"/>
    </ligandPart>
</feature>
<feature type="binding site" evidence="11">
    <location>
        <position position="239"/>
    </location>
    <ligand>
        <name>Ca(2+)</name>
        <dbReference type="ChEBI" id="CHEBI:29108"/>
        <label>2</label>
    </ligand>
</feature>
<keyword evidence="14" id="KW-0732">Signal</keyword>
<dbReference type="EMBL" id="CM035434">
    <property type="protein sequence ID" value="KAH7291692.1"/>
    <property type="molecule type" value="Genomic_DNA"/>
</dbReference>
<feature type="binding site" evidence="10">
    <location>
        <position position="164"/>
    </location>
    <ligand>
        <name>substrate</name>
    </ligand>
</feature>
<feature type="active site" description="Proton acceptor" evidence="9">
    <location>
        <position position="67"/>
    </location>
</feature>
<keyword evidence="7 11" id="KW-0408">Iron</keyword>
<organism evidence="16 17">
    <name type="scientific">Ceratopteris richardii</name>
    <name type="common">Triangle waterfern</name>
    <dbReference type="NCBI Taxonomy" id="49495"/>
    <lineage>
        <taxon>Eukaryota</taxon>
        <taxon>Viridiplantae</taxon>
        <taxon>Streptophyta</taxon>
        <taxon>Embryophyta</taxon>
        <taxon>Tracheophyta</taxon>
        <taxon>Polypodiopsida</taxon>
        <taxon>Polypodiidae</taxon>
        <taxon>Polypodiales</taxon>
        <taxon>Pteridineae</taxon>
        <taxon>Pteridaceae</taxon>
        <taxon>Parkerioideae</taxon>
        <taxon>Ceratopteris</taxon>
    </lineage>
</organism>
<keyword evidence="3 14" id="KW-0575">Peroxidase</keyword>
<dbReference type="EMBL" id="CM035434">
    <property type="protein sequence ID" value="KAH7291691.1"/>
    <property type="molecule type" value="Genomic_DNA"/>
</dbReference>
<evidence type="ECO:0000256" key="9">
    <source>
        <dbReference type="PIRSR" id="PIRSR600823-1"/>
    </source>
</evidence>
<comment type="caution">
    <text evidence="16">The sequence shown here is derived from an EMBL/GenBank/DDBJ whole genome shotgun (WGS) entry which is preliminary data.</text>
</comment>
<sequence length="321" mass="34879">MQIQRVLILRVGLLLLLHYTSCIKSQLSPNFYANSCPNLLSIVSSTYQSLAARDNVVSPSTLRLGMHDCFIQGCDGSILISSTTRNAAEKDNMDNDLPQQAFDTIENIKRAVESSCPGAVSCADIVALASLEAVRFLGGPSLQIPLGRRDSQTSLAANVNGNIPRSNLGGDQLISLFASKGLDVSDLVALSGAHTIGFSKCRQFDFRLNGQDPFYDQQFVAQLKGQCPLRGSSNVVALDPSSPFGFDNSYYRDLQNNRGLLLTDQALFVHPQTKDLVNQFAASQTQFFQAFATSFVKMFSIGVLTGTNGEIRNVCNRFNAS</sequence>
<feature type="chain" id="PRO_5036514640" description="Peroxidase" evidence="14">
    <location>
        <begin position="23"/>
        <end position="321"/>
    </location>
</feature>
<name>A0A8T2R7C8_CERRI</name>
<comment type="subcellular location">
    <subcellularLocation>
        <location evidence="14">Secreted</location>
    </subcellularLocation>
</comment>
<comment type="similarity">
    <text evidence="14">Belongs to the peroxidase family. Classical plant (class III) peroxidase subfamily.</text>
</comment>
<dbReference type="GO" id="GO:0046872">
    <property type="term" value="F:metal ion binding"/>
    <property type="evidence" value="ECO:0007669"/>
    <property type="project" value="UniProtKB-UniRule"/>
</dbReference>
<feature type="disulfide bond" evidence="13">
    <location>
        <begin position="201"/>
        <end position="227"/>
    </location>
</feature>
<comment type="similarity">
    <text evidence="2">Belongs to the peroxidase family. Ascorbate peroxidase subfamily.</text>
</comment>
<dbReference type="PROSITE" id="PS50873">
    <property type="entry name" value="PEROXIDASE_4"/>
    <property type="match status" value="1"/>
</dbReference>
<comment type="cofactor">
    <cofactor evidence="11 14">
        <name>heme b</name>
        <dbReference type="ChEBI" id="CHEBI:60344"/>
    </cofactor>
    <text evidence="11 14">Binds 1 heme b (iron(II)-protoporphyrin IX) group per subunit.</text>
</comment>
<evidence type="ECO:0000259" key="15">
    <source>
        <dbReference type="PROSITE" id="PS50873"/>
    </source>
</evidence>
<dbReference type="PANTHER" id="PTHR31517">
    <property type="match status" value="1"/>
</dbReference>
<keyword evidence="4 14" id="KW-0349">Heme</keyword>
<evidence type="ECO:0000256" key="12">
    <source>
        <dbReference type="PIRSR" id="PIRSR600823-4"/>
    </source>
</evidence>
<accession>A0A8T2R7C8</accession>
<evidence type="ECO:0000256" key="5">
    <source>
        <dbReference type="ARBA" id="ARBA00022723"/>
    </source>
</evidence>
<dbReference type="SUPFAM" id="SSF48113">
    <property type="entry name" value="Heme-dependent peroxidases"/>
    <property type="match status" value="1"/>
</dbReference>
<feature type="domain" description="Plant heme peroxidase family profile" evidence="15">
    <location>
        <begin position="26"/>
        <end position="319"/>
    </location>
</feature>
<keyword evidence="14" id="KW-0964">Secreted</keyword>
<evidence type="ECO:0000313" key="16">
    <source>
        <dbReference type="EMBL" id="KAH7291691.1"/>
    </source>
</evidence>
<feature type="binding site" evidence="11">
    <location>
        <position position="68"/>
    </location>
    <ligand>
        <name>Ca(2+)</name>
        <dbReference type="ChEBI" id="CHEBI:29108"/>
        <label>1</label>
    </ligand>
</feature>
<evidence type="ECO:0000256" key="4">
    <source>
        <dbReference type="ARBA" id="ARBA00022617"/>
    </source>
</evidence>
<dbReference type="PROSITE" id="PS00435">
    <property type="entry name" value="PEROXIDASE_1"/>
    <property type="match status" value="1"/>
</dbReference>
<evidence type="ECO:0000256" key="13">
    <source>
        <dbReference type="PIRSR" id="PIRSR600823-5"/>
    </source>
</evidence>
<dbReference type="InterPro" id="IPR000823">
    <property type="entry name" value="Peroxidase_pln"/>
</dbReference>
<keyword evidence="6 14" id="KW-0560">Oxidoreductase</keyword>
<evidence type="ECO:0000313" key="17">
    <source>
        <dbReference type="Proteomes" id="UP000825935"/>
    </source>
</evidence>
<evidence type="ECO:0000256" key="10">
    <source>
        <dbReference type="PIRSR" id="PIRSR600823-2"/>
    </source>
</evidence>
<comment type="catalytic activity">
    <reaction evidence="1 14">
        <text>2 a phenolic donor + H2O2 = 2 a phenolic radical donor + 2 H2O</text>
        <dbReference type="Rhea" id="RHEA:56136"/>
        <dbReference type="ChEBI" id="CHEBI:15377"/>
        <dbReference type="ChEBI" id="CHEBI:16240"/>
        <dbReference type="ChEBI" id="CHEBI:139520"/>
        <dbReference type="ChEBI" id="CHEBI:139521"/>
        <dbReference type="EC" id="1.11.1.7"/>
    </reaction>
</comment>
<feature type="disulfide bond" evidence="13">
    <location>
        <begin position="69"/>
        <end position="74"/>
    </location>
</feature>
<dbReference type="PRINTS" id="PR00461">
    <property type="entry name" value="PLPEROXIDASE"/>
</dbReference>
<feature type="binding site" evidence="11">
    <location>
        <position position="195"/>
    </location>
    <ligand>
        <name>Ca(2+)</name>
        <dbReference type="ChEBI" id="CHEBI:29108"/>
        <label>2</label>
    </ligand>
</feature>
<evidence type="ECO:0000256" key="14">
    <source>
        <dbReference type="RuleBase" id="RU362060"/>
    </source>
</evidence>
<comment type="cofactor">
    <cofactor evidence="11 14">
        <name>Ca(2+)</name>
        <dbReference type="ChEBI" id="CHEBI:29108"/>
    </cofactor>
    <text evidence="11 14">Binds 2 calcium ions per subunit.</text>
</comment>
<dbReference type="GO" id="GO:0020037">
    <property type="term" value="F:heme binding"/>
    <property type="evidence" value="ECO:0007669"/>
    <property type="project" value="UniProtKB-UniRule"/>
</dbReference>
<dbReference type="GO" id="GO:0140825">
    <property type="term" value="F:lactoperoxidase activity"/>
    <property type="evidence" value="ECO:0007669"/>
    <property type="project" value="UniProtKB-EC"/>
</dbReference>
<dbReference type="InterPro" id="IPR033905">
    <property type="entry name" value="Secretory_peroxidase"/>
</dbReference>
<dbReference type="InterPro" id="IPR002016">
    <property type="entry name" value="Haem_peroxidase"/>
</dbReference>
<protein>
    <recommendedName>
        <fullName evidence="14">Peroxidase</fullName>
        <ecNumber evidence="14">1.11.1.7</ecNumber>
    </recommendedName>
</protein>
<dbReference type="Gene3D" id="1.10.420.10">
    <property type="entry name" value="Peroxidase, domain 2"/>
    <property type="match status" value="1"/>
</dbReference>
<feature type="binding site" evidence="11">
    <location>
        <position position="73"/>
    </location>
    <ligand>
        <name>Ca(2+)</name>
        <dbReference type="ChEBI" id="CHEBI:29108"/>
        <label>1</label>
    </ligand>
</feature>
<dbReference type="Pfam" id="PF00141">
    <property type="entry name" value="peroxidase"/>
    <property type="match status" value="1"/>
</dbReference>
<dbReference type="CDD" id="cd00693">
    <property type="entry name" value="secretory_peroxidase"/>
    <property type="match status" value="1"/>
</dbReference>
<dbReference type="InterPro" id="IPR019793">
    <property type="entry name" value="Peroxidases_heam-ligand_BS"/>
</dbReference>
<dbReference type="FunFam" id="1.10.420.10:FF:000001">
    <property type="entry name" value="Peroxidase"/>
    <property type="match status" value="1"/>
</dbReference>
<evidence type="ECO:0000256" key="3">
    <source>
        <dbReference type="ARBA" id="ARBA00022559"/>
    </source>
</evidence>
<proteinExistence type="inferred from homology"/>
<dbReference type="GO" id="GO:0006979">
    <property type="term" value="P:response to oxidative stress"/>
    <property type="evidence" value="ECO:0007669"/>
    <property type="project" value="UniProtKB-UniRule"/>
</dbReference>
<dbReference type="PANTHER" id="PTHR31517:SF51">
    <property type="entry name" value="PEROXIDASE 55"/>
    <property type="match status" value="1"/>
</dbReference>
<evidence type="ECO:0000256" key="7">
    <source>
        <dbReference type="ARBA" id="ARBA00023004"/>
    </source>
</evidence>
<dbReference type="InterPro" id="IPR010255">
    <property type="entry name" value="Haem_peroxidase_sf"/>
</dbReference>
<dbReference type="OrthoDB" id="2113341at2759"/>
<comment type="function">
    <text evidence="14">Removal of H(2)O(2), oxidation of toxic reductants, biosynthesis and degradation of lignin, suberization, auxin catabolism, response to environmental stresses such as wounding, pathogen attack and oxidative stress.</text>
</comment>